<dbReference type="Proteomes" id="UP000800093">
    <property type="component" value="Unassembled WGS sequence"/>
</dbReference>
<keyword evidence="9" id="KW-1185">Reference proteome</keyword>
<reference evidence="9" key="1">
    <citation type="journal article" date="2020" name="Stud. Mycol.">
        <title>101 Dothideomycetes genomes: A test case for predicting lifestyles and emergence of pathogens.</title>
        <authorList>
            <person name="Haridas S."/>
            <person name="Albert R."/>
            <person name="Binder M."/>
            <person name="Bloem J."/>
            <person name="LaButti K."/>
            <person name="Salamov A."/>
            <person name="Andreopoulos B."/>
            <person name="Baker S."/>
            <person name="Barry K."/>
            <person name="Bills G."/>
            <person name="Bluhm B."/>
            <person name="Cannon C."/>
            <person name="Castanera R."/>
            <person name="Culley D."/>
            <person name="Daum C."/>
            <person name="Ezra D."/>
            <person name="Gonzalez J."/>
            <person name="Henrissat B."/>
            <person name="Kuo A."/>
            <person name="Liang C."/>
            <person name="Lipzen A."/>
            <person name="Lutzoni F."/>
            <person name="Magnuson J."/>
            <person name="Mondo S."/>
            <person name="Nolan M."/>
            <person name="Ohm R."/>
            <person name="Pangilinan J."/>
            <person name="Park H.-J."/>
            <person name="Ramirez L."/>
            <person name="Alfaro M."/>
            <person name="Sun H."/>
            <person name="Tritt A."/>
            <person name="Yoshinaga Y."/>
            <person name="Zwiers L.-H."/>
            <person name="Turgeon B."/>
            <person name="Goodwin S."/>
            <person name="Spatafora J."/>
            <person name="Crous P."/>
            <person name="Grigoriev I."/>
        </authorList>
    </citation>
    <scope>NUCLEOTIDE SEQUENCE [LARGE SCALE GENOMIC DNA]</scope>
    <source>
        <strain evidence="9">CBS 304.66</strain>
    </source>
</reference>
<feature type="binding site" evidence="6">
    <location>
        <position position="98"/>
    </location>
    <ligand>
        <name>Zn(2+)</name>
        <dbReference type="ChEBI" id="CHEBI:29105"/>
    </ligand>
</feature>
<keyword evidence="3 7" id="KW-0812">Transmembrane</keyword>
<evidence type="ECO:0000256" key="6">
    <source>
        <dbReference type="PIRSR" id="PIRSR604254-1"/>
    </source>
</evidence>
<evidence type="ECO:0000256" key="7">
    <source>
        <dbReference type="SAM" id="Phobius"/>
    </source>
</evidence>
<evidence type="ECO:0000313" key="8">
    <source>
        <dbReference type="EMBL" id="KAF2259130.1"/>
    </source>
</evidence>
<keyword evidence="6" id="KW-0479">Metal-binding</keyword>
<evidence type="ECO:0000256" key="1">
    <source>
        <dbReference type="ARBA" id="ARBA00004141"/>
    </source>
</evidence>
<protein>
    <submittedName>
        <fullName evidence="8">Uncharacterized protein</fullName>
    </submittedName>
</protein>
<dbReference type="PANTHER" id="PTHR20855">
    <property type="entry name" value="ADIPOR/PROGESTIN RECEPTOR-RELATED"/>
    <property type="match status" value="1"/>
</dbReference>
<dbReference type="GO" id="GO:0038023">
    <property type="term" value="F:signaling receptor activity"/>
    <property type="evidence" value="ECO:0007669"/>
    <property type="project" value="TreeGrafter"/>
</dbReference>
<dbReference type="EMBL" id="ML986719">
    <property type="protein sequence ID" value="KAF2259130.1"/>
    <property type="molecule type" value="Genomic_DNA"/>
</dbReference>
<comment type="subcellular location">
    <subcellularLocation>
        <location evidence="1">Membrane</location>
        <topology evidence="1">Multi-pass membrane protein</topology>
    </subcellularLocation>
</comment>
<feature type="transmembrane region" description="Helical" evidence="7">
    <location>
        <begin position="77"/>
        <end position="100"/>
    </location>
</feature>
<dbReference type="InterPro" id="IPR004254">
    <property type="entry name" value="AdipoR/HlyIII-related"/>
</dbReference>
<dbReference type="PANTHER" id="PTHR20855:SF52">
    <property type="entry name" value="ADIPONECTIN RECEPTOR PROTEIN"/>
    <property type="match status" value="1"/>
</dbReference>
<dbReference type="GO" id="GO:0016020">
    <property type="term" value="C:membrane"/>
    <property type="evidence" value="ECO:0007669"/>
    <property type="project" value="UniProtKB-SubCell"/>
</dbReference>
<keyword evidence="6" id="KW-0862">Zinc</keyword>
<evidence type="ECO:0000256" key="4">
    <source>
        <dbReference type="ARBA" id="ARBA00022989"/>
    </source>
</evidence>
<dbReference type="GO" id="GO:0046872">
    <property type="term" value="F:metal ion binding"/>
    <property type="evidence" value="ECO:0007669"/>
    <property type="project" value="UniProtKB-KW"/>
</dbReference>
<sequence>MHVLSSILGALVRRRNRSSSYIDSMKSIIALHDETINVWSHLVATIVFSTNTIWCTPTYNTLRSITRLRVDCVAKKAFTIFIFQTAATLCFACSTLYHIFANHPQARWWQRLDHFGIVALFWASTILFILFFFDYKQYLQQVYTALVTASAILSLACLRGSPLHRPESQWDRIATHIVFGGIATLPAAHCSTFSTH</sequence>
<proteinExistence type="inferred from homology"/>
<keyword evidence="5 7" id="KW-0472">Membrane</keyword>
<evidence type="ECO:0000313" key="9">
    <source>
        <dbReference type="Proteomes" id="UP000800093"/>
    </source>
</evidence>
<feature type="transmembrane region" description="Helical" evidence="7">
    <location>
        <begin position="115"/>
        <end position="135"/>
    </location>
</feature>
<name>A0A9P4K0D3_9PLEO</name>
<evidence type="ECO:0000256" key="2">
    <source>
        <dbReference type="ARBA" id="ARBA00007018"/>
    </source>
</evidence>
<keyword evidence="4 7" id="KW-1133">Transmembrane helix</keyword>
<organism evidence="8 9">
    <name type="scientific">Lojkania enalia</name>
    <dbReference type="NCBI Taxonomy" id="147567"/>
    <lineage>
        <taxon>Eukaryota</taxon>
        <taxon>Fungi</taxon>
        <taxon>Dikarya</taxon>
        <taxon>Ascomycota</taxon>
        <taxon>Pezizomycotina</taxon>
        <taxon>Dothideomycetes</taxon>
        <taxon>Pleosporomycetidae</taxon>
        <taxon>Pleosporales</taxon>
        <taxon>Pleosporales incertae sedis</taxon>
        <taxon>Lojkania</taxon>
    </lineage>
</organism>
<evidence type="ECO:0000256" key="5">
    <source>
        <dbReference type="ARBA" id="ARBA00023136"/>
    </source>
</evidence>
<feature type="transmembrane region" description="Helical" evidence="7">
    <location>
        <begin position="38"/>
        <end position="56"/>
    </location>
</feature>
<dbReference type="Pfam" id="PF03006">
    <property type="entry name" value="HlyIII"/>
    <property type="match status" value="1"/>
</dbReference>
<dbReference type="OrthoDB" id="529367at2759"/>
<dbReference type="AlphaFoldDB" id="A0A9P4K0D3"/>
<gene>
    <name evidence="8" type="ORF">CC78DRAFT_592939</name>
</gene>
<evidence type="ECO:0000256" key="3">
    <source>
        <dbReference type="ARBA" id="ARBA00022692"/>
    </source>
</evidence>
<comment type="caution">
    <text evidence="8">The sequence shown here is derived from an EMBL/GenBank/DDBJ whole genome shotgun (WGS) entry which is preliminary data.</text>
</comment>
<accession>A0A9P4K0D3</accession>
<comment type="similarity">
    <text evidence="2">Belongs to the ADIPOR family.</text>
</comment>